<gene>
    <name evidence="11" type="ORF">SPHA_30985</name>
</gene>
<dbReference type="Gene3D" id="1.20.1070.10">
    <property type="entry name" value="Rhodopsin 7-helix transmembrane proteins"/>
    <property type="match status" value="1"/>
</dbReference>
<evidence type="ECO:0000256" key="10">
    <source>
        <dbReference type="SAM" id="Phobius"/>
    </source>
</evidence>
<keyword evidence="12" id="KW-1185">Reference proteome</keyword>
<accession>A0A812CCK6</accession>
<evidence type="ECO:0000256" key="7">
    <source>
        <dbReference type="ARBA" id="ARBA00023170"/>
    </source>
</evidence>
<evidence type="ECO:0000256" key="2">
    <source>
        <dbReference type="ARBA" id="ARBA00022475"/>
    </source>
</evidence>
<keyword evidence="6 10" id="KW-0472">Membrane</keyword>
<proteinExistence type="predicted"/>
<evidence type="ECO:0000256" key="1">
    <source>
        <dbReference type="ARBA" id="ARBA00004651"/>
    </source>
</evidence>
<name>A0A812CCK6_ACAPH</name>
<keyword evidence="3 10" id="KW-0812">Transmembrane</keyword>
<keyword evidence="7" id="KW-0675">Receptor</keyword>
<keyword evidence="8" id="KW-0807">Transducer</keyword>
<evidence type="ECO:0000313" key="12">
    <source>
        <dbReference type="Proteomes" id="UP000597762"/>
    </source>
</evidence>
<feature type="region of interest" description="Disordered" evidence="9">
    <location>
        <begin position="129"/>
        <end position="155"/>
    </location>
</feature>
<evidence type="ECO:0000256" key="3">
    <source>
        <dbReference type="ARBA" id="ARBA00022692"/>
    </source>
</evidence>
<organism evidence="11 12">
    <name type="scientific">Acanthosepion pharaonis</name>
    <name type="common">Pharaoh cuttlefish</name>
    <name type="synonym">Sepia pharaonis</name>
    <dbReference type="NCBI Taxonomy" id="158019"/>
    <lineage>
        <taxon>Eukaryota</taxon>
        <taxon>Metazoa</taxon>
        <taxon>Spiralia</taxon>
        <taxon>Lophotrochozoa</taxon>
        <taxon>Mollusca</taxon>
        <taxon>Cephalopoda</taxon>
        <taxon>Coleoidea</taxon>
        <taxon>Decapodiformes</taxon>
        <taxon>Sepiida</taxon>
        <taxon>Sepiina</taxon>
        <taxon>Sepiidae</taxon>
        <taxon>Acanthosepion</taxon>
    </lineage>
</organism>
<evidence type="ECO:0000256" key="4">
    <source>
        <dbReference type="ARBA" id="ARBA00022989"/>
    </source>
</evidence>
<dbReference type="PANTHER" id="PTHR22752">
    <property type="entry name" value="G PROTEIN-COUPLED RECEPTOR"/>
    <property type="match status" value="1"/>
</dbReference>
<dbReference type="CDD" id="cd00637">
    <property type="entry name" value="7tm_classA_rhodopsin-like"/>
    <property type="match status" value="1"/>
</dbReference>
<dbReference type="AlphaFoldDB" id="A0A812CCK6"/>
<reference evidence="11" key="1">
    <citation type="submission" date="2021-01" db="EMBL/GenBank/DDBJ databases">
        <authorList>
            <person name="Li R."/>
            <person name="Bekaert M."/>
        </authorList>
    </citation>
    <scope>NUCLEOTIDE SEQUENCE</scope>
    <source>
        <strain evidence="11">Farmed</strain>
    </source>
</reference>
<dbReference type="Pfam" id="PF00001">
    <property type="entry name" value="7tm_1"/>
    <property type="match status" value="1"/>
</dbReference>
<evidence type="ECO:0000256" key="8">
    <source>
        <dbReference type="ARBA" id="ARBA00023224"/>
    </source>
</evidence>
<sequence>MFFLSPLSLSHTHSFSLSLSLSHSHYLFLSFPLSLSLSLFLSICCLDCLLIASSTPLGGWGEYRFLENQSFCFCNWKLSQSYTFFMIESVFCVPCLVMSFCYVRIIKSVRKSNRRLMSLDQRLSASFADMESDNPQSDGPSASSQIPDIPENSNH</sequence>
<comment type="subcellular location">
    <subcellularLocation>
        <location evidence="1">Cell membrane</location>
        <topology evidence="1">Multi-pass membrane protein</topology>
    </subcellularLocation>
</comment>
<keyword evidence="5" id="KW-0297">G-protein coupled receptor</keyword>
<evidence type="ECO:0000256" key="9">
    <source>
        <dbReference type="SAM" id="MobiDB-lite"/>
    </source>
</evidence>
<dbReference type="GO" id="GO:0004930">
    <property type="term" value="F:G protein-coupled receptor activity"/>
    <property type="evidence" value="ECO:0007669"/>
    <property type="project" value="UniProtKB-KW"/>
</dbReference>
<dbReference type="SUPFAM" id="SSF81321">
    <property type="entry name" value="Family A G protein-coupled receptor-like"/>
    <property type="match status" value="1"/>
</dbReference>
<feature type="compositionally biased region" description="Polar residues" evidence="9">
    <location>
        <begin position="133"/>
        <end position="155"/>
    </location>
</feature>
<dbReference type="Proteomes" id="UP000597762">
    <property type="component" value="Unassembled WGS sequence"/>
</dbReference>
<feature type="transmembrane region" description="Helical" evidence="10">
    <location>
        <begin position="85"/>
        <end position="105"/>
    </location>
</feature>
<protein>
    <recommendedName>
        <fullName evidence="13">G-protein coupled receptors family 1 profile domain-containing protein</fullName>
    </recommendedName>
</protein>
<dbReference type="EMBL" id="CAHIKZ030001256">
    <property type="protein sequence ID" value="CAE1257935.1"/>
    <property type="molecule type" value="Genomic_DNA"/>
</dbReference>
<evidence type="ECO:0008006" key="13">
    <source>
        <dbReference type="Google" id="ProtNLM"/>
    </source>
</evidence>
<evidence type="ECO:0000256" key="5">
    <source>
        <dbReference type="ARBA" id="ARBA00023040"/>
    </source>
</evidence>
<keyword evidence="2" id="KW-1003">Cell membrane</keyword>
<keyword evidence="4 10" id="KW-1133">Transmembrane helix</keyword>
<dbReference type="GO" id="GO:0005886">
    <property type="term" value="C:plasma membrane"/>
    <property type="evidence" value="ECO:0007669"/>
    <property type="project" value="UniProtKB-SubCell"/>
</dbReference>
<comment type="caution">
    <text evidence="11">The sequence shown here is derived from an EMBL/GenBank/DDBJ whole genome shotgun (WGS) entry which is preliminary data.</text>
</comment>
<dbReference type="InterPro" id="IPR000276">
    <property type="entry name" value="GPCR_Rhodpsn"/>
</dbReference>
<dbReference type="OrthoDB" id="6376512at2759"/>
<evidence type="ECO:0000256" key="6">
    <source>
        <dbReference type="ARBA" id="ARBA00023136"/>
    </source>
</evidence>
<evidence type="ECO:0000313" key="11">
    <source>
        <dbReference type="EMBL" id="CAE1257935.1"/>
    </source>
</evidence>